<protein>
    <submittedName>
        <fullName evidence="8">Uncharacterized protein</fullName>
    </submittedName>
</protein>
<evidence type="ECO:0000256" key="2">
    <source>
        <dbReference type="ARBA" id="ARBA00022691"/>
    </source>
</evidence>
<comment type="cofactor">
    <cofactor evidence="1">
        <name>[4Fe-4S] cluster</name>
        <dbReference type="ChEBI" id="CHEBI:49883"/>
    </cofactor>
</comment>
<evidence type="ECO:0000313" key="9">
    <source>
        <dbReference type="Proteomes" id="UP000251075"/>
    </source>
</evidence>
<feature type="domain" description="B12-binding" evidence="6">
    <location>
        <begin position="15"/>
        <end position="161"/>
    </location>
</feature>
<dbReference type="SMART" id="SM00729">
    <property type="entry name" value="Elp3"/>
    <property type="match status" value="1"/>
</dbReference>
<dbReference type="InterPro" id="IPR023404">
    <property type="entry name" value="rSAM_horseshoe"/>
</dbReference>
<dbReference type="Pfam" id="PF02310">
    <property type="entry name" value="B12-binding"/>
    <property type="match status" value="1"/>
</dbReference>
<dbReference type="AlphaFoldDB" id="A0A364P2Q4"/>
<dbReference type="PANTHER" id="PTHR43409">
    <property type="entry name" value="ANAEROBIC MAGNESIUM-PROTOPORPHYRIN IX MONOMETHYL ESTER CYCLASE-RELATED"/>
    <property type="match status" value="1"/>
</dbReference>
<evidence type="ECO:0000313" key="8">
    <source>
        <dbReference type="EMBL" id="RAU23613.1"/>
    </source>
</evidence>
<feature type="domain" description="Radical SAM core" evidence="7">
    <location>
        <begin position="214"/>
        <end position="449"/>
    </location>
</feature>
<keyword evidence="5" id="KW-0411">Iron-sulfur</keyword>
<dbReference type="Pfam" id="PF04055">
    <property type="entry name" value="Radical_SAM"/>
    <property type="match status" value="1"/>
</dbReference>
<dbReference type="OrthoDB" id="9801424at2"/>
<evidence type="ECO:0000259" key="7">
    <source>
        <dbReference type="PROSITE" id="PS51918"/>
    </source>
</evidence>
<sequence length="552" mass="62407">MNENPMTSAAAAPRSCKMTFVSVESGITALGFRRVAAVARGLDAATDILFIATDNLYSLVSHIFPSKRISFGDLDAEVVGKRLARSDLICFSSMTASSKQVEAIIASIRRHNPKAFVLFGGVHPIIYPEEAMAVADAICVAEGEKPFEMFYRAFTAGEDYTAVPGMWFKTADGIRKTPALPLNSQADLNSFPHIFYGLDCEIYDLKEHDFRPFDKFDYTQFMGLTYRTVWSIGCPFSCTFCANDAFIALDKKYTKLRFPSVDYLLDEIEEGIAAHPYISTVAFYDDNLIALPVDVIREFAQKYKQRIGLPFVVFGVHPNIITHEKFEMLAEAGMNRARMGMQSGNEKMLTFYQRNTKVERIRSSVSILAAAARKYDMIPPAYDIIADNPLETRSDIVETLRFLYELDRPFTLTIFSLRVFPKTKLWEYFAVHPEMGDPRKINSSYLDTRKTMGNVLHYVLGTVKPPKWIFDRLLGFVRGYDEEQPDYPVLHFLAKNIYLTKRAIDHLTRLDFTVIVGGWTYYMWKLGLVSGPKRGTIPPTPPAPTPLAQPGE</sequence>
<dbReference type="InterPro" id="IPR006638">
    <property type="entry name" value="Elp3/MiaA/NifB-like_rSAM"/>
</dbReference>
<dbReference type="SFLD" id="SFLDS00029">
    <property type="entry name" value="Radical_SAM"/>
    <property type="match status" value="1"/>
</dbReference>
<dbReference type="Gene3D" id="3.40.50.280">
    <property type="entry name" value="Cobalamin-binding domain"/>
    <property type="match status" value="1"/>
</dbReference>
<reference evidence="8 9" key="1">
    <citation type="submission" date="2017-11" db="EMBL/GenBank/DDBJ databases">
        <title>Draft genome sequence of magnetotactic bacterium Magnetospirillum kuznetsovii LBB-42.</title>
        <authorList>
            <person name="Grouzdev D.S."/>
            <person name="Rysina M.S."/>
            <person name="Baslerov R.V."/>
            <person name="Koziaeva V."/>
        </authorList>
    </citation>
    <scope>NUCLEOTIDE SEQUENCE [LARGE SCALE GENOMIC DNA]</scope>
    <source>
        <strain evidence="8 9">LBB-42</strain>
    </source>
</reference>
<keyword evidence="2" id="KW-0949">S-adenosyl-L-methionine</keyword>
<evidence type="ECO:0000256" key="4">
    <source>
        <dbReference type="ARBA" id="ARBA00023004"/>
    </source>
</evidence>
<comment type="caution">
    <text evidence="8">The sequence shown here is derived from an EMBL/GenBank/DDBJ whole genome shotgun (WGS) entry which is preliminary data.</text>
</comment>
<dbReference type="SUPFAM" id="SSF102114">
    <property type="entry name" value="Radical SAM enzymes"/>
    <property type="match status" value="1"/>
</dbReference>
<dbReference type="InterPro" id="IPR058240">
    <property type="entry name" value="rSAM_sf"/>
</dbReference>
<evidence type="ECO:0000259" key="6">
    <source>
        <dbReference type="PROSITE" id="PS51332"/>
    </source>
</evidence>
<proteinExistence type="predicted"/>
<dbReference type="InterPro" id="IPR006158">
    <property type="entry name" value="Cobalamin-bd"/>
</dbReference>
<evidence type="ECO:0000256" key="1">
    <source>
        <dbReference type="ARBA" id="ARBA00001966"/>
    </source>
</evidence>
<dbReference type="PROSITE" id="PS51918">
    <property type="entry name" value="RADICAL_SAM"/>
    <property type="match status" value="1"/>
</dbReference>
<dbReference type="Proteomes" id="UP000251075">
    <property type="component" value="Unassembled WGS sequence"/>
</dbReference>
<accession>A0A364P2Q4</accession>
<dbReference type="PROSITE" id="PS51332">
    <property type="entry name" value="B12_BINDING"/>
    <property type="match status" value="1"/>
</dbReference>
<keyword evidence="9" id="KW-1185">Reference proteome</keyword>
<evidence type="ECO:0000256" key="5">
    <source>
        <dbReference type="ARBA" id="ARBA00023014"/>
    </source>
</evidence>
<keyword evidence="4" id="KW-0408">Iron</keyword>
<dbReference type="GO" id="GO:0031419">
    <property type="term" value="F:cobalamin binding"/>
    <property type="evidence" value="ECO:0007669"/>
    <property type="project" value="InterPro"/>
</dbReference>
<evidence type="ECO:0000256" key="3">
    <source>
        <dbReference type="ARBA" id="ARBA00022723"/>
    </source>
</evidence>
<keyword evidence="3" id="KW-0479">Metal-binding</keyword>
<name>A0A364P2Q4_9PROT</name>
<dbReference type="GO" id="GO:0046872">
    <property type="term" value="F:metal ion binding"/>
    <property type="evidence" value="ECO:0007669"/>
    <property type="project" value="UniProtKB-KW"/>
</dbReference>
<organism evidence="8 9">
    <name type="scientific">Paramagnetospirillum kuznetsovii</name>
    <dbReference type="NCBI Taxonomy" id="2053833"/>
    <lineage>
        <taxon>Bacteria</taxon>
        <taxon>Pseudomonadati</taxon>
        <taxon>Pseudomonadota</taxon>
        <taxon>Alphaproteobacteria</taxon>
        <taxon>Rhodospirillales</taxon>
        <taxon>Magnetospirillaceae</taxon>
        <taxon>Paramagnetospirillum</taxon>
    </lineage>
</organism>
<dbReference type="Gene3D" id="3.80.30.20">
    <property type="entry name" value="tm_1862 like domain"/>
    <property type="match status" value="1"/>
</dbReference>
<dbReference type="SFLD" id="SFLDG01082">
    <property type="entry name" value="B12-binding_domain_containing"/>
    <property type="match status" value="1"/>
</dbReference>
<dbReference type="CDD" id="cd01335">
    <property type="entry name" value="Radical_SAM"/>
    <property type="match status" value="1"/>
</dbReference>
<dbReference type="EMBL" id="PGTO01000001">
    <property type="protein sequence ID" value="RAU23613.1"/>
    <property type="molecule type" value="Genomic_DNA"/>
</dbReference>
<dbReference type="GO" id="GO:0051536">
    <property type="term" value="F:iron-sulfur cluster binding"/>
    <property type="evidence" value="ECO:0007669"/>
    <property type="project" value="UniProtKB-KW"/>
</dbReference>
<dbReference type="GO" id="GO:0003824">
    <property type="term" value="F:catalytic activity"/>
    <property type="evidence" value="ECO:0007669"/>
    <property type="project" value="InterPro"/>
</dbReference>
<dbReference type="InterPro" id="IPR007197">
    <property type="entry name" value="rSAM"/>
</dbReference>
<gene>
    <name evidence="8" type="ORF">CU669_00455</name>
</gene>
<dbReference type="InterPro" id="IPR051198">
    <property type="entry name" value="BchE-like"/>
</dbReference>